<dbReference type="PANTHER" id="PTHR11918:SF45">
    <property type="entry name" value="THREONYLCARBAMOYLADENOSINE TRNA METHYLTHIOTRANSFERASE"/>
    <property type="match status" value="1"/>
</dbReference>
<dbReference type="Gene3D" id="3.80.30.20">
    <property type="entry name" value="tm_1862 like domain"/>
    <property type="match status" value="1"/>
</dbReference>
<dbReference type="PROSITE" id="PS51449">
    <property type="entry name" value="MTTASE_N"/>
    <property type="match status" value="1"/>
</dbReference>
<keyword evidence="4" id="KW-0949">S-adenosyl-L-methionine</keyword>
<evidence type="ECO:0000313" key="10">
    <source>
        <dbReference type="EMBL" id="SIS64400.1"/>
    </source>
</evidence>
<dbReference type="RefSeq" id="WP_076363821.1">
    <property type="nucleotide sequence ID" value="NZ_FTOM01000002.1"/>
</dbReference>
<dbReference type="SUPFAM" id="SSF102114">
    <property type="entry name" value="Radical SAM enzymes"/>
    <property type="match status" value="1"/>
</dbReference>
<evidence type="ECO:0000256" key="1">
    <source>
        <dbReference type="ARBA" id="ARBA00001966"/>
    </source>
</evidence>
<dbReference type="SMART" id="SM00729">
    <property type="entry name" value="Elp3"/>
    <property type="match status" value="1"/>
</dbReference>
<proteinExistence type="predicted"/>
<feature type="domain" description="Radical SAM core" evidence="9">
    <location>
        <begin position="131"/>
        <end position="370"/>
    </location>
</feature>
<dbReference type="InterPro" id="IPR023404">
    <property type="entry name" value="rSAM_horseshoe"/>
</dbReference>
<evidence type="ECO:0000256" key="7">
    <source>
        <dbReference type="ARBA" id="ARBA00023014"/>
    </source>
</evidence>
<dbReference type="InterPro" id="IPR058240">
    <property type="entry name" value="rSAM_sf"/>
</dbReference>
<dbReference type="NCBIfam" id="TIGR01579">
    <property type="entry name" value="MiaB-like-C"/>
    <property type="match status" value="1"/>
</dbReference>
<dbReference type="STRING" id="407234.SAMN05421795_102106"/>
<gene>
    <name evidence="10" type="ORF">SAMN05421795_102106</name>
</gene>
<dbReference type="Pfam" id="PF00919">
    <property type="entry name" value="UPF0004"/>
    <property type="match status" value="1"/>
</dbReference>
<dbReference type="Gene3D" id="3.40.50.12160">
    <property type="entry name" value="Methylthiotransferase, N-terminal domain"/>
    <property type="match status" value="1"/>
</dbReference>
<dbReference type="EMBL" id="FTOM01000002">
    <property type="protein sequence ID" value="SIS64400.1"/>
    <property type="molecule type" value="Genomic_DNA"/>
</dbReference>
<dbReference type="OrthoDB" id="9805215at2"/>
<dbReference type="NCBIfam" id="TIGR00089">
    <property type="entry name" value="MiaB/RimO family radical SAM methylthiotransferase"/>
    <property type="match status" value="1"/>
</dbReference>
<keyword evidence="6" id="KW-0408">Iron</keyword>
<dbReference type="PANTHER" id="PTHR11918">
    <property type="entry name" value="RADICAL SAM PROTEINS"/>
    <property type="match status" value="1"/>
</dbReference>
<dbReference type="InterPro" id="IPR038135">
    <property type="entry name" value="Methylthiotransferase_N_sf"/>
</dbReference>
<keyword evidence="7" id="KW-0411">Iron-sulfur</keyword>
<dbReference type="GO" id="GO:0051539">
    <property type="term" value="F:4 iron, 4 sulfur cluster binding"/>
    <property type="evidence" value="ECO:0007669"/>
    <property type="project" value="UniProtKB-KW"/>
</dbReference>
<evidence type="ECO:0000313" key="11">
    <source>
        <dbReference type="Proteomes" id="UP000186098"/>
    </source>
</evidence>
<dbReference type="InterPro" id="IPR006467">
    <property type="entry name" value="MiaB-like_bact"/>
</dbReference>
<dbReference type="InterPro" id="IPR013848">
    <property type="entry name" value="Methylthiotransferase_N"/>
</dbReference>
<dbReference type="GO" id="GO:0035598">
    <property type="term" value="F:tRNA (N(6)-L-threonylcarbamoyladenosine(37)-C(2))-methylthiotransferase activity"/>
    <property type="evidence" value="ECO:0007669"/>
    <property type="project" value="TreeGrafter"/>
</dbReference>
<dbReference type="InterPro" id="IPR020612">
    <property type="entry name" value="Methylthiotransferase_CS"/>
</dbReference>
<keyword evidence="5" id="KW-0479">Metal-binding</keyword>
<evidence type="ECO:0000256" key="3">
    <source>
        <dbReference type="ARBA" id="ARBA00022679"/>
    </source>
</evidence>
<dbReference type="InterPro" id="IPR005839">
    <property type="entry name" value="Methylthiotransferase"/>
</dbReference>
<sequence length="416" mass="45153">MSAPPRLTTLGCRLNAWESEAMREMAETAGLKGALIVNTCAVTAEAVRKARQEIRRLARENPGAPIIVTGCAAQTEPETFAAMPEVARVIGNAEKMEPATWSALALGDEGARVQVDDIFSVRETAGHLIDGFGRHRAYVQVQNGCDHRCTFCIIPFGRGNSRSVPAGVVVEQIRRLVDRGFAEVVLSGVDLTSWGADLPGAPRLGNLVGRILRLVPDLPRLRLSSIDQIETDPELLELILAEPRLMPHLHLSLQSGNDMILKRMKRRHTRAQAVDFCAAVRAARPGLALGADLIAGFPTETEEMFADTLALVEDCGLSFLHVFPFSARKGTPAARMPQLPGPVIRDRAARLRAVGDAALTRHLQAQIGQRHVILTEGPLMGRTEAFTEVRLTHPRPEGTLVEVVITGHGPDHLTAK</sequence>
<dbReference type="SFLD" id="SFLDG01082">
    <property type="entry name" value="B12-binding_domain_containing"/>
    <property type="match status" value="1"/>
</dbReference>
<dbReference type="SFLD" id="SFLDS00029">
    <property type="entry name" value="Radical_SAM"/>
    <property type="match status" value="1"/>
</dbReference>
<name>A0A1N7KSI4_9RHOB</name>
<dbReference type="Pfam" id="PF04055">
    <property type="entry name" value="Radical_SAM"/>
    <property type="match status" value="1"/>
</dbReference>
<feature type="domain" description="MTTase N-terminal" evidence="8">
    <location>
        <begin position="3"/>
        <end position="105"/>
    </location>
</feature>
<evidence type="ECO:0000259" key="9">
    <source>
        <dbReference type="PROSITE" id="PS51918"/>
    </source>
</evidence>
<evidence type="ECO:0000256" key="2">
    <source>
        <dbReference type="ARBA" id="ARBA00022485"/>
    </source>
</evidence>
<dbReference type="CDD" id="cd01335">
    <property type="entry name" value="Radical_SAM"/>
    <property type="match status" value="1"/>
</dbReference>
<accession>A0A1N7KSI4</accession>
<evidence type="ECO:0000256" key="4">
    <source>
        <dbReference type="ARBA" id="ARBA00022691"/>
    </source>
</evidence>
<dbReference type="PROSITE" id="PS51918">
    <property type="entry name" value="RADICAL_SAM"/>
    <property type="match status" value="1"/>
</dbReference>
<dbReference type="PROSITE" id="PS01278">
    <property type="entry name" value="MTTASE_RADICAL"/>
    <property type="match status" value="1"/>
</dbReference>
<keyword evidence="2" id="KW-0004">4Fe-4S</keyword>
<evidence type="ECO:0000256" key="5">
    <source>
        <dbReference type="ARBA" id="ARBA00022723"/>
    </source>
</evidence>
<protein>
    <submittedName>
        <fullName evidence="10">Threonylcarbamoyladenosine tRNA methylthiotransferase MtaB</fullName>
    </submittedName>
</protein>
<keyword evidence="11" id="KW-1185">Reference proteome</keyword>
<keyword evidence="3 10" id="KW-0808">Transferase</keyword>
<organism evidence="10 11">
    <name type="scientific">Phaeovulum vinaykumarii</name>
    <dbReference type="NCBI Taxonomy" id="407234"/>
    <lineage>
        <taxon>Bacteria</taxon>
        <taxon>Pseudomonadati</taxon>
        <taxon>Pseudomonadota</taxon>
        <taxon>Alphaproteobacteria</taxon>
        <taxon>Rhodobacterales</taxon>
        <taxon>Paracoccaceae</taxon>
        <taxon>Phaeovulum</taxon>
    </lineage>
</organism>
<evidence type="ECO:0000259" key="8">
    <source>
        <dbReference type="PROSITE" id="PS51449"/>
    </source>
</evidence>
<reference evidence="11" key="1">
    <citation type="submission" date="2017-01" db="EMBL/GenBank/DDBJ databases">
        <authorList>
            <person name="Varghese N."/>
            <person name="Submissions S."/>
        </authorList>
    </citation>
    <scope>NUCLEOTIDE SEQUENCE [LARGE SCALE GENOMIC DNA]</scope>
    <source>
        <strain evidence="11">DSM 18714</strain>
    </source>
</reference>
<comment type="cofactor">
    <cofactor evidence="1">
        <name>[4Fe-4S] cluster</name>
        <dbReference type="ChEBI" id="CHEBI:49883"/>
    </cofactor>
</comment>
<dbReference type="AlphaFoldDB" id="A0A1N7KSI4"/>
<evidence type="ECO:0000256" key="6">
    <source>
        <dbReference type="ARBA" id="ARBA00023004"/>
    </source>
</evidence>
<dbReference type="InterPro" id="IPR006638">
    <property type="entry name" value="Elp3/MiaA/NifB-like_rSAM"/>
</dbReference>
<dbReference type="GO" id="GO:0046872">
    <property type="term" value="F:metal ion binding"/>
    <property type="evidence" value="ECO:0007669"/>
    <property type="project" value="UniProtKB-KW"/>
</dbReference>
<dbReference type="Proteomes" id="UP000186098">
    <property type="component" value="Unassembled WGS sequence"/>
</dbReference>
<dbReference type="InterPro" id="IPR007197">
    <property type="entry name" value="rSAM"/>
</dbReference>